<dbReference type="Proteomes" id="UP000054805">
    <property type="component" value="Unassembled WGS sequence"/>
</dbReference>
<gene>
    <name evidence="1" type="ORF">T4A_4923</name>
    <name evidence="2" type="ORF">T4B_8686</name>
    <name evidence="3" type="ORF">T4C_5448</name>
</gene>
<name>A0A0V1H8E5_TRIPS</name>
<dbReference type="EMBL" id="JYDV01000028">
    <property type="protein sequence ID" value="KRZ40245.1"/>
    <property type="molecule type" value="Genomic_DNA"/>
</dbReference>
<sequence>MTYPSIVLSPSLSKKDLRYMNFVTSAISVLLCIPTVNCSQNDRNLRTLSDVPLRKFSLDRDKPFGFLCRCIDVTTHQDP</sequence>
<evidence type="ECO:0000313" key="3">
    <source>
        <dbReference type="EMBL" id="KRZ40245.1"/>
    </source>
</evidence>
<dbReference type="Proteomes" id="UP000054632">
    <property type="component" value="Unassembled WGS sequence"/>
</dbReference>
<accession>A0A0V1H8E5</accession>
<keyword evidence="5" id="KW-1185">Reference proteome</keyword>
<evidence type="ECO:0000313" key="2">
    <source>
        <dbReference type="EMBL" id="KRZ06620.1"/>
    </source>
</evidence>
<reference evidence="4 5" key="1">
    <citation type="submission" date="2015-01" db="EMBL/GenBank/DDBJ databases">
        <title>Evolution of Trichinella species and genotypes.</title>
        <authorList>
            <person name="Korhonen P.K."/>
            <person name="Edoardo P."/>
            <person name="Giuseppe L.R."/>
            <person name="Gasser R.B."/>
        </authorList>
    </citation>
    <scope>NUCLEOTIDE SEQUENCE [LARGE SCALE GENOMIC DNA]</scope>
    <source>
        <strain evidence="1">ISS13</strain>
        <strain evidence="3">ISS176</strain>
        <strain evidence="2">ISS588</strain>
    </source>
</reference>
<evidence type="ECO:0000313" key="1">
    <source>
        <dbReference type="EMBL" id="KRY70766.1"/>
    </source>
</evidence>
<proteinExistence type="predicted"/>
<evidence type="ECO:0000313" key="5">
    <source>
        <dbReference type="Proteomes" id="UP000054805"/>
    </source>
</evidence>
<organism evidence="2 5">
    <name type="scientific">Trichinella pseudospiralis</name>
    <name type="common">Parasitic roundworm</name>
    <dbReference type="NCBI Taxonomy" id="6337"/>
    <lineage>
        <taxon>Eukaryota</taxon>
        <taxon>Metazoa</taxon>
        <taxon>Ecdysozoa</taxon>
        <taxon>Nematoda</taxon>
        <taxon>Enoplea</taxon>
        <taxon>Dorylaimia</taxon>
        <taxon>Trichinellida</taxon>
        <taxon>Trichinellidae</taxon>
        <taxon>Trichinella</taxon>
    </lineage>
</organism>
<protein>
    <submittedName>
        <fullName evidence="2">Uncharacterized protein</fullName>
    </submittedName>
</protein>
<dbReference type="EMBL" id="JYDR01000068">
    <property type="protein sequence ID" value="KRY70766.1"/>
    <property type="molecule type" value="Genomic_DNA"/>
</dbReference>
<dbReference type="AlphaFoldDB" id="A0A0V1H8E5"/>
<dbReference type="EMBL" id="JYDS01000436">
    <property type="protein sequence ID" value="KRZ06620.1"/>
    <property type="molecule type" value="Genomic_DNA"/>
</dbReference>
<evidence type="ECO:0000313" key="4">
    <source>
        <dbReference type="Proteomes" id="UP000054632"/>
    </source>
</evidence>
<dbReference type="Proteomes" id="UP000054826">
    <property type="component" value="Unassembled WGS sequence"/>
</dbReference>
<comment type="caution">
    <text evidence="2">The sequence shown here is derived from an EMBL/GenBank/DDBJ whole genome shotgun (WGS) entry which is preliminary data.</text>
</comment>